<feature type="region of interest" description="Disordered" evidence="1">
    <location>
        <begin position="1"/>
        <end position="130"/>
    </location>
</feature>
<name>A0A9D7E957_9PROT</name>
<comment type="caution">
    <text evidence="2">The sequence shown here is derived from an EMBL/GenBank/DDBJ whole genome shotgun (WGS) entry which is preliminary data.</text>
</comment>
<sequence>MNEENSGTEQPDEAQPVDAQRVDSQPGEPQRASPQQQDPRRRLRELLAVPERDRSDAQWDEMIELEIQLAPGNRAQEQRSVAGQRQEPSRRQDSGRRAEHGRRKEPGSGGAPAKPFVKKARRNMDARSKK</sequence>
<gene>
    <name evidence="2" type="ORF">IPH26_10785</name>
</gene>
<protein>
    <submittedName>
        <fullName evidence="2">Uncharacterized protein</fullName>
    </submittedName>
</protein>
<dbReference type="AlphaFoldDB" id="A0A9D7E957"/>
<proteinExistence type="predicted"/>
<accession>A0A9D7E957</accession>
<reference evidence="2" key="1">
    <citation type="submission" date="2020-10" db="EMBL/GenBank/DDBJ databases">
        <title>Connecting structure to function with the recovery of over 1000 high-quality activated sludge metagenome-assembled genomes encoding full-length rRNA genes using long-read sequencing.</title>
        <authorList>
            <person name="Singleton C.M."/>
            <person name="Petriglieri F."/>
            <person name="Kristensen J.M."/>
            <person name="Kirkegaard R.H."/>
            <person name="Michaelsen T.Y."/>
            <person name="Andersen M.H."/>
            <person name="Karst S.M."/>
            <person name="Dueholm M.S."/>
            <person name="Nielsen P.H."/>
            <person name="Albertsen M."/>
        </authorList>
    </citation>
    <scope>NUCLEOTIDE SEQUENCE</scope>
    <source>
        <strain evidence="2">Bjer_18-Q3-R1-45_BAT3C.347</strain>
    </source>
</reference>
<evidence type="ECO:0000313" key="2">
    <source>
        <dbReference type="EMBL" id="MBK6973397.1"/>
    </source>
</evidence>
<organism evidence="2 3">
    <name type="scientific">Candidatus Methylophosphatis roskildensis</name>
    <dbReference type="NCBI Taxonomy" id="2899263"/>
    <lineage>
        <taxon>Bacteria</taxon>
        <taxon>Pseudomonadati</taxon>
        <taxon>Pseudomonadota</taxon>
        <taxon>Betaproteobacteria</taxon>
        <taxon>Nitrosomonadales</taxon>
        <taxon>Sterolibacteriaceae</taxon>
        <taxon>Candidatus Methylophosphatis</taxon>
    </lineage>
</organism>
<evidence type="ECO:0000313" key="3">
    <source>
        <dbReference type="Proteomes" id="UP000807785"/>
    </source>
</evidence>
<dbReference type="Proteomes" id="UP000807785">
    <property type="component" value="Unassembled WGS sequence"/>
</dbReference>
<feature type="compositionally biased region" description="Basic and acidic residues" evidence="1">
    <location>
        <begin position="87"/>
        <end position="106"/>
    </location>
</feature>
<evidence type="ECO:0000256" key="1">
    <source>
        <dbReference type="SAM" id="MobiDB-lite"/>
    </source>
</evidence>
<dbReference type="EMBL" id="JADJEV010000003">
    <property type="protein sequence ID" value="MBK6973397.1"/>
    <property type="molecule type" value="Genomic_DNA"/>
</dbReference>